<dbReference type="Gene3D" id="3.20.20.70">
    <property type="entry name" value="Aldolase class I"/>
    <property type="match status" value="1"/>
</dbReference>
<dbReference type="PROSITE" id="PS50844">
    <property type="entry name" value="AFP_LIKE"/>
    <property type="match status" value="1"/>
</dbReference>
<dbReference type="PANTHER" id="PTHR42966:SF1">
    <property type="entry name" value="SIALIC ACID SYNTHASE"/>
    <property type="match status" value="1"/>
</dbReference>
<dbReference type="NCBIfam" id="TIGR03569">
    <property type="entry name" value="NeuB_NnaB"/>
    <property type="match status" value="1"/>
</dbReference>
<dbReference type="InterPro" id="IPR013785">
    <property type="entry name" value="Aldolase_TIM"/>
</dbReference>
<dbReference type="InterPro" id="IPR006190">
    <property type="entry name" value="SAF_AFP_Neu5Ac"/>
</dbReference>
<gene>
    <name evidence="2" type="ORF">NITGR_170016</name>
</gene>
<dbReference type="SUPFAM" id="SSF51269">
    <property type="entry name" value="AFP III-like domain"/>
    <property type="match status" value="1"/>
</dbReference>
<comment type="caution">
    <text evidence="2">The sequence shown here is derived from an EMBL/GenBank/DDBJ whole genome shotgun (WGS) entry which is preliminary data.</text>
</comment>
<dbReference type="InterPro" id="IPR051690">
    <property type="entry name" value="PseI-like"/>
</dbReference>
<reference evidence="2 3" key="1">
    <citation type="journal article" date="2013" name="Front. Microbiol.">
        <title>The genome of Nitrospina gracilis illuminates the metabolism and evolution of the major marine nitrite oxidizer.</title>
        <authorList>
            <person name="Luecker S."/>
            <person name="Nowka B."/>
            <person name="Rattei T."/>
            <person name="Spieck E."/>
            <person name="and Daims H."/>
        </authorList>
    </citation>
    <scope>NUCLEOTIDE SEQUENCE [LARGE SCALE GENOMIC DNA]</scope>
    <source>
        <strain evidence="2 3">3/211</strain>
    </source>
</reference>
<dbReference type="SMART" id="SM00858">
    <property type="entry name" value="SAF"/>
    <property type="match status" value="1"/>
</dbReference>
<dbReference type="Pfam" id="PF08666">
    <property type="entry name" value="SAF"/>
    <property type="match status" value="1"/>
</dbReference>
<dbReference type="InterPro" id="IPR013974">
    <property type="entry name" value="SAF"/>
</dbReference>
<feature type="domain" description="AFP-like" evidence="1">
    <location>
        <begin position="294"/>
        <end position="351"/>
    </location>
</feature>
<dbReference type="InterPro" id="IPR036732">
    <property type="entry name" value="AFP_Neu5c_C_sf"/>
</dbReference>
<dbReference type="STRING" id="1266370.NITGR_170016"/>
<dbReference type="EMBL" id="CAQJ01000019">
    <property type="protein sequence ID" value="CCQ89759.1"/>
    <property type="molecule type" value="Genomic_DNA"/>
</dbReference>
<dbReference type="HOGENOM" id="CLU_040465_0_0_0"/>
<dbReference type="InterPro" id="IPR057736">
    <property type="entry name" value="SAF_PseI/NeuA/NeuB"/>
</dbReference>
<dbReference type="Gene3D" id="3.90.1210.10">
    <property type="entry name" value="Antifreeze-like/N-acetylneuraminic acid synthase C-terminal domain"/>
    <property type="match status" value="1"/>
</dbReference>
<dbReference type="Pfam" id="PF03102">
    <property type="entry name" value="NeuB"/>
    <property type="match status" value="1"/>
</dbReference>
<dbReference type="PANTHER" id="PTHR42966">
    <property type="entry name" value="N-ACETYLNEURAMINATE SYNTHASE"/>
    <property type="match status" value="1"/>
</dbReference>
<dbReference type="CDD" id="cd11615">
    <property type="entry name" value="SAF_NeuB_like"/>
    <property type="match status" value="1"/>
</dbReference>
<dbReference type="GO" id="GO:0047444">
    <property type="term" value="F:N-acylneuraminate-9-phosphate synthase activity"/>
    <property type="evidence" value="ECO:0007669"/>
    <property type="project" value="TreeGrafter"/>
</dbReference>
<dbReference type="InParanoid" id="M1YH36"/>
<dbReference type="AlphaFoldDB" id="M1YH36"/>
<proteinExistence type="predicted"/>
<sequence>MDSMVENKRCFIIAEAGVNHNGEERLAFQLIDAAADAGADAVKFQTFRADKLATPTAKTTGYQKHLTGQDSQYEMLKKLELSTQLHQQLKAYSEKRKLEFMSTPFDHESVDFLMKLGMKRFKVPSGEITNLPFLEHIASKGLPVILSTGMATLEEVHDAVETIRSTRARSGFPEPLAEMLTILHCTSNYPAAFSDVHLNAMVTLNAELSLPVGYSDHTVGTLLAPVAVSMGASIIEKHFTLDRHLPGPDHAASLEPDELKELVHHIRSIEEALGSKLKQPTESELPVRDVVRKSVTLSRALKAGSIITQDDLVLLRPGTGIPPRDMNKVIGKKLLMDCPAFHTLYWPDLET</sequence>
<evidence type="ECO:0000313" key="2">
    <source>
        <dbReference type="EMBL" id="CCQ89759.1"/>
    </source>
</evidence>
<accession>M1YH36</accession>
<protein>
    <recommendedName>
        <fullName evidence="1">AFP-like domain-containing protein</fullName>
    </recommendedName>
</protein>
<dbReference type="SUPFAM" id="SSF51569">
    <property type="entry name" value="Aldolase"/>
    <property type="match status" value="1"/>
</dbReference>
<keyword evidence="3" id="KW-1185">Reference proteome</keyword>
<dbReference type="Proteomes" id="UP000011704">
    <property type="component" value="Unassembled WGS sequence"/>
</dbReference>
<dbReference type="InterPro" id="IPR020007">
    <property type="entry name" value="NeuB/NeuA"/>
</dbReference>
<dbReference type="GO" id="GO:0016051">
    <property type="term" value="P:carbohydrate biosynthetic process"/>
    <property type="evidence" value="ECO:0007669"/>
    <property type="project" value="InterPro"/>
</dbReference>
<evidence type="ECO:0000259" key="1">
    <source>
        <dbReference type="PROSITE" id="PS50844"/>
    </source>
</evidence>
<dbReference type="InterPro" id="IPR013132">
    <property type="entry name" value="PseI/NeuA/B-like_N"/>
</dbReference>
<name>M1YH36_NITG3</name>
<organism evidence="2 3">
    <name type="scientific">Nitrospina gracilis (strain 3/211)</name>
    <dbReference type="NCBI Taxonomy" id="1266370"/>
    <lineage>
        <taxon>Bacteria</taxon>
        <taxon>Pseudomonadati</taxon>
        <taxon>Nitrospinota/Tectimicrobiota group</taxon>
        <taxon>Nitrospinota</taxon>
        <taxon>Nitrospinia</taxon>
        <taxon>Nitrospinales</taxon>
        <taxon>Nitrospinaceae</taxon>
        <taxon>Nitrospina</taxon>
    </lineage>
</organism>
<evidence type="ECO:0000313" key="3">
    <source>
        <dbReference type="Proteomes" id="UP000011704"/>
    </source>
</evidence>